<protein>
    <submittedName>
        <fullName evidence="1">Uncharacterized protein</fullName>
    </submittedName>
</protein>
<dbReference type="Proteomes" id="UP000479938">
    <property type="component" value="Unassembled WGS sequence"/>
</dbReference>
<keyword evidence="2" id="KW-1185">Reference proteome</keyword>
<sequence length="226" mass="26210">MIPIIITVVLLFWLFKKIETIASENFSFVVISAKVKFSVVFLLIATTFQAQEKTVNYNVLRNGTIIGQMQFYQKTYNDDVFLKISSEVKTRLIFGIDIKTEEGSHFKNGKLISSYVKRHVNGKEKANKTTQLIDSSYKTLAENKKGQIKQQYIDYNLMLLYSKEPVDESEVYSDSFQQFLVIKKTNHHSYRIVLPDGNYNDYHFLNGICQKVELHHSLFTINIQIA</sequence>
<dbReference type="EMBL" id="CADCSU010000125">
    <property type="protein sequence ID" value="CAA9201254.1"/>
    <property type="molecule type" value="Genomic_DNA"/>
</dbReference>
<dbReference type="RefSeq" id="WP_173971984.1">
    <property type="nucleotide sequence ID" value="NZ_CADCSU010000125.1"/>
</dbReference>
<accession>A0A6J4GSI0</accession>
<dbReference type="AlphaFoldDB" id="A0A6J4GSI0"/>
<dbReference type="InterPro" id="IPR045767">
    <property type="entry name" value="DUF6134"/>
</dbReference>
<organism evidence="1 2">
    <name type="scientific">Flavobacterium bizetiae</name>
    <dbReference type="NCBI Taxonomy" id="2704140"/>
    <lineage>
        <taxon>Bacteria</taxon>
        <taxon>Pseudomonadati</taxon>
        <taxon>Bacteroidota</taxon>
        <taxon>Flavobacteriia</taxon>
        <taxon>Flavobacteriales</taxon>
        <taxon>Flavobacteriaceae</taxon>
        <taxon>Flavobacterium</taxon>
    </lineage>
</organism>
<evidence type="ECO:0000313" key="2">
    <source>
        <dbReference type="Proteomes" id="UP000479938"/>
    </source>
</evidence>
<evidence type="ECO:0000313" key="1">
    <source>
        <dbReference type="EMBL" id="CAA9201254.1"/>
    </source>
</evidence>
<proteinExistence type="predicted"/>
<name>A0A6J4GSI0_9FLAO</name>
<gene>
    <name evidence="1" type="ORF">FLA105534_03497</name>
</gene>
<dbReference type="Pfam" id="PF19630">
    <property type="entry name" value="DUF6134"/>
    <property type="match status" value="1"/>
</dbReference>
<reference evidence="1 2" key="1">
    <citation type="submission" date="2020-02" db="EMBL/GenBank/DDBJ databases">
        <authorList>
            <person name="Criscuolo A."/>
        </authorList>
    </citation>
    <scope>NUCLEOTIDE SEQUENCE [LARGE SCALE GENOMIC DNA]</scope>
    <source>
        <strain evidence="1">CIP105534</strain>
    </source>
</reference>